<proteinExistence type="predicted"/>
<evidence type="ECO:0000256" key="1">
    <source>
        <dbReference type="SAM" id="MobiDB-lite"/>
    </source>
</evidence>
<evidence type="ECO:0000313" key="3">
    <source>
        <dbReference type="Proteomes" id="UP000324222"/>
    </source>
</evidence>
<protein>
    <submittedName>
        <fullName evidence="2">Uncharacterized protein</fullName>
    </submittedName>
</protein>
<sequence length="146" mass="16097">MKEEEEEEEEEEGGGVDEQQESIVRKANRPPFRRGLEMKCARNLPRKSKGRNIIVSVNYTARAGGRRSGEGEERPRSCPGRVEALGTLRKESPAAMQHDSGSATRPLLPSLLLLAFWGAAVSQIACHYPPTDWVLLSLSTTHLTAT</sequence>
<dbReference type="AlphaFoldDB" id="A0A5B7F624"/>
<dbReference type="EMBL" id="VSRR010005649">
    <property type="protein sequence ID" value="MPC43010.1"/>
    <property type="molecule type" value="Genomic_DNA"/>
</dbReference>
<feature type="region of interest" description="Disordered" evidence="1">
    <location>
        <begin position="1"/>
        <end position="30"/>
    </location>
</feature>
<accession>A0A5B7F624</accession>
<comment type="caution">
    <text evidence="2">The sequence shown here is derived from an EMBL/GenBank/DDBJ whole genome shotgun (WGS) entry which is preliminary data.</text>
</comment>
<evidence type="ECO:0000313" key="2">
    <source>
        <dbReference type="EMBL" id="MPC43010.1"/>
    </source>
</evidence>
<feature type="compositionally biased region" description="Acidic residues" evidence="1">
    <location>
        <begin position="1"/>
        <end position="20"/>
    </location>
</feature>
<reference evidence="2 3" key="1">
    <citation type="submission" date="2019-05" db="EMBL/GenBank/DDBJ databases">
        <title>Another draft genome of Portunus trituberculatus and its Hox gene families provides insights of decapod evolution.</title>
        <authorList>
            <person name="Jeong J.-H."/>
            <person name="Song I."/>
            <person name="Kim S."/>
            <person name="Choi T."/>
            <person name="Kim D."/>
            <person name="Ryu S."/>
            <person name="Kim W."/>
        </authorList>
    </citation>
    <scope>NUCLEOTIDE SEQUENCE [LARGE SCALE GENOMIC DNA]</scope>
    <source>
        <tissue evidence="2">Muscle</tissue>
    </source>
</reference>
<dbReference type="Proteomes" id="UP000324222">
    <property type="component" value="Unassembled WGS sequence"/>
</dbReference>
<gene>
    <name evidence="2" type="ORF">E2C01_036645</name>
</gene>
<name>A0A5B7F624_PORTR</name>
<organism evidence="2 3">
    <name type="scientific">Portunus trituberculatus</name>
    <name type="common">Swimming crab</name>
    <name type="synonym">Neptunus trituberculatus</name>
    <dbReference type="NCBI Taxonomy" id="210409"/>
    <lineage>
        <taxon>Eukaryota</taxon>
        <taxon>Metazoa</taxon>
        <taxon>Ecdysozoa</taxon>
        <taxon>Arthropoda</taxon>
        <taxon>Crustacea</taxon>
        <taxon>Multicrustacea</taxon>
        <taxon>Malacostraca</taxon>
        <taxon>Eumalacostraca</taxon>
        <taxon>Eucarida</taxon>
        <taxon>Decapoda</taxon>
        <taxon>Pleocyemata</taxon>
        <taxon>Brachyura</taxon>
        <taxon>Eubrachyura</taxon>
        <taxon>Portunoidea</taxon>
        <taxon>Portunidae</taxon>
        <taxon>Portuninae</taxon>
        <taxon>Portunus</taxon>
    </lineage>
</organism>
<keyword evidence="3" id="KW-1185">Reference proteome</keyword>